<evidence type="ECO:0000256" key="4">
    <source>
        <dbReference type="ARBA" id="ARBA00012944"/>
    </source>
</evidence>
<feature type="transmembrane region" description="Helical" evidence="18">
    <location>
        <begin position="307"/>
        <end position="325"/>
    </location>
</feature>
<reference evidence="20" key="1">
    <citation type="submission" date="2014-11" db="EMBL/GenBank/DDBJ databases">
        <authorList>
            <person name="Yuan M.-L."/>
            <person name="Zhang Q.-L."/>
        </authorList>
    </citation>
    <scope>NUCLEOTIDE SEQUENCE</scope>
</reference>
<dbReference type="Pfam" id="PF00361">
    <property type="entry name" value="Proton_antipo_M"/>
    <property type="match status" value="1"/>
</dbReference>
<evidence type="ECO:0000256" key="7">
    <source>
        <dbReference type="ARBA" id="ARBA00022660"/>
    </source>
</evidence>
<evidence type="ECO:0000256" key="2">
    <source>
        <dbReference type="ARBA" id="ARBA00004448"/>
    </source>
</evidence>
<comment type="similarity">
    <text evidence="3 18">Belongs to the complex I subunit 2 family.</text>
</comment>
<dbReference type="GO" id="GO:0006120">
    <property type="term" value="P:mitochondrial electron transport, NADH to ubiquinone"/>
    <property type="evidence" value="ECO:0007669"/>
    <property type="project" value="InterPro"/>
</dbReference>
<keyword evidence="11 18" id="KW-0249">Electron transport</keyword>
<gene>
    <name evidence="20" type="primary">nad2</name>
</gene>
<evidence type="ECO:0000259" key="19">
    <source>
        <dbReference type="Pfam" id="PF00361"/>
    </source>
</evidence>
<feature type="transmembrane region" description="Helical" evidence="18">
    <location>
        <begin position="143"/>
        <end position="161"/>
    </location>
</feature>
<evidence type="ECO:0000256" key="18">
    <source>
        <dbReference type="RuleBase" id="RU003403"/>
    </source>
</evidence>
<evidence type="ECO:0000256" key="1">
    <source>
        <dbReference type="ARBA" id="ARBA00003257"/>
    </source>
</evidence>
<evidence type="ECO:0000256" key="6">
    <source>
        <dbReference type="ARBA" id="ARBA00022448"/>
    </source>
</evidence>
<evidence type="ECO:0000256" key="5">
    <source>
        <dbReference type="ARBA" id="ARBA00021008"/>
    </source>
</evidence>
<keyword evidence="6" id="KW-0813">Transport</keyword>
<feature type="transmembrane region" description="Helical" evidence="18">
    <location>
        <begin position="5"/>
        <end position="20"/>
    </location>
</feature>
<keyword evidence="10 18" id="KW-1278">Translocase</keyword>
<feature type="transmembrane region" description="Helical" evidence="18">
    <location>
        <begin position="56"/>
        <end position="77"/>
    </location>
</feature>
<evidence type="ECO:0000256" key="8">
    <source>
        <dbReference type="ARBA" id="ARBA00022692"/>
    </source>
</evidence>
<keyword evidence="16 18" id="KW-0472">Membrane</keyword>
<evidence type="ECO:0000256" key="11">
    <source>
        <dbReference type="ARBA" id="ARBA00022982"/>
    </source>
</evidence>
<evidence type="ECO:0000256" key="15">
    <source>
        <dbReference type="ARBA" id="ARBA00023128"/>
    </source>
</evidence>
<dbReference type="PANTHER" id="PTHR46552">
    <property type="entry name" value="NADH-UBIQUINONE OXIDOREDUCTASE CHAIN 2"/>
    <property type="match status" value="1"/>
</dbReference>
<organism evidence="20">
    <name type="scientific">Rubiconia intermedia</name>
    <dbReference type="NCBI Taxonomy" id="763267"/>
    <lineage>
        <taxon>Eukaryota</taxon>
        <taxon>Metazoa</taxon>
        <taxon>Ecdysozoa</taxon>
        <taxon>Arthropoda</taxon>
        <taxon>Hexapoda</taxon>
        <taxon>Insecta</taxon>
        <taxon>Pterygota</taxon>
        <taxon>Neoptera</taxon>
        <taxon>Paraneoptera</taxon>
        <taxon>Hemiptera</taxon>
        <taxon>Heteroptera</taxon>
        <taxon>Panheteroptera</taxon>
        <taxon>Pentatomomorpha</taxon>
        <taxon>Pentatomoidea</taxon>
        <taxon>Pentatomidae</taxon>
        <taxon>Pentatominae</taxon>
        <taxon>Rubiconia</taxon>
    </lineage>
</organism>
<feature type="transmembrane region" description="Helical" evidence="18">
    <location>
        <begin position="191"/>
        <end position="210"/>
    </location>
</feature>
<evidence type="ECO:0000256" key="16">
    <source>
        <dbReference type="ARBA" id="ARBA00023136"/>
    </source>
</evidence>
<evidence type="ECO:0000256" key="12">
    <source>
        <dbReference type="ARBA" id="ARBA00022989"/>
    </source>
</evidence>
<geneLocation type="mitochondrion" evidence="20"/>
<evidence type="ECO:0000256" key="9">
    <source>
        <dbReference type="ARBA" id="ARBA00022792"/>
    </source>
</evidence>
<evidence type="ECO:0000256" key="17">
    <source>
        <dbReference type="ARBA" id="ARBA00049551"/>
    </source>
</evidence>
<comment type="catalytic activity">
    <reaction evidence="17 18">
        <text>a ubiquinone + NADH + 5 H(+)(in) = a ubiquinol + NAD(+) + 4 H(+)(out)</text>
        <dbReference type="Rhea" id="RHEA:29091"/>
        <dbReference type="Rhea" id="RHEA-COMP:9565"/>
        <dbReference type="Rhea" id="RHEA-COMP:9566"/>
        <dbReference type="ChEBI" id="CHEBI:15378"/>
        <dbReference type="ChEBI" id="CHEBI:16389"/>
        <dbReference type="ChEBI" id="CHEBI:17976"/>
        <dbReference type="ChEBI" id="CHEBI:57540"/>
        <dbReference type="ChEBI" id="CHEBI:57945"/>
        <dbReference type="EC" id="7.1.1.2"/>
    </reaction>
</comment>
<dbReference type="EMBL" id="KP207596">
    <property type="protein sequence ID" value="AKE36790.1"/>
    <property type="molecule type" value="Genomic_DNA"/>
</dbReference>
<proteinExistence type="inferred from homology"/>
<keyword evidence="12 18" id="KW-1133">Transmembrane helix</keyword>
<feature type="transmembrane region" description="Helical" evidence="18">
    <location>
        <begin position="266"/>
        <end position="286"/>
    </location>
</feature>
<dbReference type="InterPro" id="IPR003917">
    <property type="entry name" value="NADH_UbQ_OxRdtase_chain2"/>
</dbReference>
<dbReference type="InterPro" id="IPR050175">
    <property type="entry name" value="Complex_I_Subunit_2"/>
</dbReference>
<keyword evidence="8 18" id="KW-0812">Transmembrane</keyword>
<name>A0A0H3VKZ5_9HEMI</name>
<keyword evidence="9 18" id="KW-0999">Mitochondrion inner membrane</keyword>
<dbReference type="EC" id="7.1.1.2" evidence="4 18"/>
<keyword evidence="14 18" id="KW-0830">Ubiquinone</keyword>
<feature type="domain" description="NADH:quinone oxidoreductase/Mrp antiporter transmembrane" evidence="19">
    <location>
        <begin position="22"/>
        <end position="278"/>
    </location>
</feature>
<dbReference type="PRINTS" id="PR01436">
    <property type="entry name" value="NADHDHGNASE2"/>
</dbReference>
<evidence type="ECO:0000256" key="10">
    <source>
        <dbReference type="ARBA" id="ARBA00022967"/>
    </source>
</evidence>
<dbReference type="AlphaFoldDB" id="A0A0H3VKZ5"/>
<keyword evidence="15 18" id="KW-0496">Mitochondrion</keyword>
<evidence type="ECO:0000313" key="20">
    <source>
        <dbReference type="EMBL" id="AKE36790.1"/>
    </source>
</evidence>
<feature type="transmembrane region" description="Helical" evidence="18">
    <location>
        <begin position="231"/>
        <end position="254"/>
    </location>
</feature>
<accession>A0A0H3VKZ5</accession>
<dbReference type="PANTHER" id="PTHR46552:SF1">
    <property type="entry name" value="NADH-UBIQUINONE OXIDOREDUCTASE CHAIN 2"/>
    <property type="match status" value="1"/>
</dbReference>
<dbReference type="GO" id="GO:0008137">
    <property type="term" value="F:NADH dehydrogenase (ubiquinone) activity"/>
    <property type="evidence" value="ECO:0007669"/>
    <property type="project" value="UniProtKB-EC"/>
</dbReference>
<comment type="subcellular location">
    <subcellularLocation>
        <location evidence="2 18">Mitochondrion inner membrane</location>
        <topology evidence="2 18">Multi-pass membrane protein</topology>
    </subcellularLocation>
</comment>
<dbReference type="InterPro" id="IPR001750">
    <property type="entry name" value="ND/Mrp_TM"/>
</dbReference>
<evidence type="ECO:0000256" key="13">
    <source>
        <dbReference type="ARBA" id="ARBA00023027"/>
    </source>
</evidence>
<evidence type="ECO:0000256" key="3">
    <source>
        <dbReference type="ARBA" id="ARBA00007012"/>
    </source>
</evidence>
<reference evidence="20" key="2">
    <citation type="journal article" date="2015" name="BMC Genomics">
        <title>Comparative mitogenomic analysis of the superfamily Pentatomoidea (Insecta: Hemiptera: Heteroptera) and phylogenetic implications.</title>
        <authorList>
            <person name="Yuan M.L."/>
            <person name="Zhang Q.L."/>
            <person name="Guo Z.L."/>
            <person name="Wang J."/>
            <person name="Shen Y.Y."/>
        </authorList>
    </citation>
    <scope>NUCLEOTIDE SEQUENCE</scope>
</reference>
<sequence>MKKSTWIYIFTMIAGTMITLSSKNWISMWMGLELNLMSFIPIMLNKSNKSSAEAAMIYFLMQSMGSMLLLMSVMMLMSKYSIENKMNNIIITVSLLMKLGAAPFHLWMPEVMSKINWYKGAILMTWQKMAPLMMMSNIMYNHFILNLAILSSVVLGGLGGINQTSLRKLMGYSSINHLGWMLSINKFMNLWMAYFAIYSALVLMICQTFHKMKMYFLNQLQGINMDSTEKINLFVMMLSMGGLPPFIGFLPKWITMQAMINSKEMMIMFVMIMFSLITLMFYLRIMTNMYLTFNSTIKWSYIKSNKASVITMMMMNLSLPLILIMDMI</sequence>
<protein>
    <recommendedName>
        <fullName evidence="5 18">NADH-ubiquinone oxidoreductase chain 2</fullName>
        <ecNumber evidence="4 18">7.1.1.2</ecNumber>
    </recommendedName>
</protein>
<evidence type="ECO:0000256" key="14">
    <source>
        <dbReference type="ARBA" id="ARBA00023075"/>
    </source>
</evidence>
<keyword evidence="7 18" id="KW-0679">Respiratory chain</keyword>
<comment type="function">
    <text evidence="18">Core subunit of the mitochondrial membrane respiratory chain NADH dehydrogenase (Complex I) which catalyzes electron transfer from NADH through the respiratory chain, using ubiquinone as an electron acceptor. Essential for the catalytic activity and assembly of complex I.</text>
</comment>
<keyword evidence="13 18" id="KW-0520">NAD</keyword>
<dbReference type="GO" id="GO:0005743">
    <property type="term" value="C:mitochondrial inner membrane"/>
    <property type="evidence" value="ECO:0007669"/>
    <property type="project" value="UniProtKB-SubCell"/>
</dbReference>
<comment type="function">
    <text evidence="1">Core subunit of the mitochondrial membrane respiratory chain NADH dehydrogenase (Complex I) that is believed to belong to the minimal assembly required for catalysis. Complex I functions in the transfer of electrons from NADH to the respiratory chain. The immediate electron acceptor for the enzyme is believed to be ubiquinone.</text>
</comment>